<dbReference type="Proteomes" id="UP000024837">
    <property type="component" value="Unassembled WGS sequence"/>
</dbReference>
<dbReference type="EMBL" id="KI966419">
    <property type="protein sequence ID" value="EWC46317.1"/>
    <property type="molecule type" value="Genomic_DNA"/>
</dbReference>
<keyword evidence="5" id="KW-1185">Reference proteome</keyword>
<keyword evidence="2 3" id="KW-0040">ANK repeat</keyword>
<dbReference type="PROSITE" id="PS50297">
    <property type="entry name" value="ANK_REP_REGION"/>
    <property type="match status" value="2"/>
</dbReference>
<dbReference type="OrthoDB" id="341259at2759"/>
<evidence type="ECO:0000313" key="5">
    <source>
        <dbReference type="Proteomes" id="UP000024837"/>
    </source>
</evidence>
<dbReference type="Pfam" id="PF12796">
    <property type="entry name" value="Ank_2"/>
    <property type="match status" value="1"/>
</dbReference>
<keyword evidence="1" id="KW-0677">Repeat</keyword>
<dbReference type="PROSITE" id="PS50088">
    <property type="entry name" value="ANK_REPEAT"/>
    <property type="match status" value="2"/>
</dbReference>
<sequence length="548" mass="60694">MAGSGSFAQRSATSDCTSTSLAYRCRQPSVGASPPPAAYMHLSREDLGPGGRHPSTVNVGAQLEGERVDAFVLCERQLTSHPASLKEDKAVVASPDGSNDEKISCRMSKLADALALGDWEAADKHWTTLVYALDILASPEVDVLEAMVQNSKADWHQAVKLLENYKHQSASEPELSARAYYARAVALYKLKDYETSHLIVQRYMEGPLREKYQSMFGDLASRTLEDLGDNLGDSTKTKFYKSLVPPDHVPDPILFVTSVSRDRPPELSDKSGDGGKSNKVTVPILSELSREERAALRADMKRLCLSFGPDRKILVYEPEDLFTALHHALQTDNLPLMTLICSNQCCAEEVLGTSPILFDLDPPMPQYAWRATTLLHVVAGSQSRYSAAMAQLLLDNGASTQRTLFEGITPLHVCARQTNAEVAAVLIRGGADIEARSITGKPPIHFAAWKASWNADVRILKMLITAGANINVKNIGGYTALHWCMFDGRSAAPIEILLKRPEIDRFVRAMNNKTPWDIFWEHEDELKLRGEPKRTQILYTLRRYGITR</sequence>
<dbReference type="PANTHER" id="PTHR24198">
    <property type="entry name" value="ANKYRIN REPEAT AND PROTEIN KINASE DOMAIN-CONTAINING PROTEIN"/>
    <property type="match status" value="1"/>
</dbReference>
<dbReference type="SMART" id="SM00248">
    <property type="entry name" value="ANK"/>
    <property type="match status" value="5"/>
</dbReference>
<dbReference type="InterPro" id="IPR036770">
    <property type="entry name" value="Ankyrin_rpt-contain_sf"/>
</dbReference>
<evidence type="ECO:0000256" key="3">
    <source>
        <dbReference type="PROSITE-ProRule" id="PRU00023"/>
    </source>
</evidence>
<feature type="repeat" description="ANK" evidence="3">
    <location>
        <begin position="406"/>
        <end position="438"/>
    </location>
</feature>
<dbReference type="InterPro" id="IPR011990">
    <property type="entry name" value="TPR-like_helical_dom_sf"/>
</dbReference>
<reference evidence="4 5" key="1">
    <citation type="submission" date="2013-05" db="EMBL/GenBank/DDBJ databases">
        <title>Drechslerella stenobrocha genome reveals carnivorous origination and mechanical trapping mechanism of predatory fungi.</title>
        <authorList>
            <person name="Liu X."/>
            <person name="Zhang W."/>
            <person name="Liu K."/>
        </authorList>
    </citation>
    <scope>NUCLEOTIDE SEQUENCE [LARGE SCALE GENOMIC DNA]</scope>
    <source>
        <strain evidence="4 5">248</strain>
    </source>
</reference>
<evidence type="ECO:0000313" key="4">
    <source>
        <dbReference type="EMBL" id="EWC46317.1"/>
    </source>
</evidence>
<proteinExistence type="predicted"/>
<dbReference type="SUPFAM" id="SSF48403">
    <property type="entry name" value="Ankyrin repeat"/>
    <property type="match status" value="1"/>
</dbReference>
<dbReference type="PANTHER" id="PTHR24198:SF165">
    <property type="entry name" value="ANKYRIN REPEAT-CONTAINING PROTEIN-RELATED"/>
    <property type="match status" value="1"/>
</dbReference>
<dbReference type="AlphaFoldDB" id="W7I1B4"/>
<gene>
    <name evidence="4" type="ORF">DRE_04488</name>
</gene>
<feature type="repeat" description="ANK" evidence="3">
    <location>
        <begin position="439"/>
        <end position="475"/>
    </location>
</feature>
<dbReference type="InterPro" id="IPR002110">
    <property type="entry name" value="Ankyrin_rpt"/>
</dbReference>
<evidence type="ECO:0000256" key="2">
    <source>
        <dbReference type="ARBA" id="ARBA00023043"/>
    </source>
</evidence>
<accession>W7I1B4</accession>
<protein>
    <submittedName>
        <fullName evidence="4">Uncharacterized protein</fullName>
    </submittedName>
</protein>
<dbReference type="SUPFAM" id="SSF48452">
    <property type="entry name" value="TPR-like"/>
    <property type="match status" value="1"/>
</dbReference>
<dbReference type="Gene3D" id="1.25.40.20">
    <property type="entry name" value="Ankyrin repeat-containing domain"/>
    <property type="match status" value="1"/>
</dbReference>
<dbReference type="PRINTS" id="PR01415">
    <property type="entry name" value="ANKYRIN"/>
</dbReference>
<name>W7I1B4_9PEZI</name>
<organism evidence="4 5">
    <name type="scientific">Drechslerella stenobrocha 248</name>
    <dbReference type="NCBI Taxonomy" id="1043628"/>
    <lineage>
        <taxon>Eukaryota</taxon>
        <taxon>Fungi</taxon>
        <taxon>Dikarya</taxon>
        <taxon>Ascomycota</taxon>
        <taxon>Pezizomycotina</taxon>
        <taxon>Orbiliomycetes</taxon>
        <taxon>Orbiliales</taxon>
        <taxon>Orbiliaceae</taxon>
        <taxon>Drechslerella</taxon>
    </lineage>
</organism>
<evidence type="ECO:0000256" key="1">
    <source>
        <dbReference type="ARBA" id="ARBA00022737"/>
    </source>
</evidence>
<dbReference type="HOGENOM" id="CLU_529926_0_0_1"/>